<evidence type="ECO:0008006" key="4">
    <source>
        <dbReference type="Google" id="ProtNLM"/>
    </source>
</evidence>
<feature type="chain" id="PRO_5021705144" description="Copper(I)-binding protein" evidence="1">
    <location>
        <begin position="24"/>
        <end position="166"/>
    </location>
</feature>
<dbReference type="PANTHER" id="PTHR36302">
    <property type="entry name" value="BLR7088 PROTEIN"/>
    <property type="match status" value="1"/>
</dbReference>
<dbReference type="PANTHER" id="PTHR36302:SF1">
    <property type="entry name" value="COPPER CHAPERONE PCU(A)C"/>
    <property type="match status" value="1"/>
</dbReference>
<dbReference type="InterPro" id="IPR058248">
    <property type="entry name" value="Lxx211020-like"/>
</dbReference>
<dbReference type="EMBL" id="FXTK01000002">
    <property type="protein sequence ID" value="SMO44639.1"/>
    <property type="molecule type" value="Genomic_DNA"/>
</dbReference>
<dbReference type="OrthoDB" id="9796962at2"/>
<dbReference type="InterPro" id="IPR007410">
    <property type="entry name" value="LpqE-like"/>
</dbReference>
<dbReference type="InterPro" id="IPR036182">
    <property type="entry name" value="PCuAC_sf"/>
</dbReference>
<feature type="signal peptide" evidence="1">
    <location>
        <begin position="1"/>
        <end position="23"/>
    </location>
</feature>
<evidence type="ECO:0000256" key="1">
    <source>
        <dbReference type="SAM" id="SignalP"/>
    </source>
</evidence>
<organism evidence="2 3">
    <name type="scientific">Paracoccus laeviglucosivorans</name>
    <dbReference type="NCBI Taxonomy" id="1197861"/>
    <lineage>
        <taxon>Bacteria</taxon>
        <taxon>Pseudomonadati</taxon>
        <taxon>Pseudomonadota</taxon>
        <taxon>Alphaproteobacteria</taxon>
        <taxon>Rhodobacterales</taxon>
        <taxon>Paracoccaceae</taxon>
        <taxon>Paracoccus</taxon>
    </lineage>
</organism>
<dbReference type="AlphaFoldDB" id="A0A521BC66"/>
<dbReference type="Gene3D" id="2.60.40.1890">
    <property type="entry name" value="PCu(A)C copper chaperone"/>
    <property type="match status" value="1"/>
</dbReference>
<dbReference type="Pfam" id="PF04314">
    <property type="entry name" value="PCuAC"/>
    <property type="match status" value="1"/>
</dbReference>
<gene>
    <name evidence="2" type="ORF">SAMN06265221_102216</name>
</gene>
<evidence type="ECO:0000313" key="2">
    <source>
        <dbReference type="EMBL" id="SMO44639.1"/>
    </source>
</evidence>
<evidence type="ECO:0000313" key="3">
    <source>
        <dbReference type="Proteomes" id="UP000319014"/>
    </source>
</evidence>
<protein>
    <recommendedName>
        <fullName evidence="4">Copper(I)-binding protein</fullName>
    </recommendedName>
</protein>
<dbReference type="SUPFAM" id="SSF110087">
    <property type="entry name" value="DR1885-like metal-binding protein"/>
    <property type="match status" value="1"/>
</dbReference>
<name>A0A521BC66_9RHOB</name>
<reference evidence="2 3" key="1">
    <citation type="submission" date="2017-05" db="EMBL/GenBank/DDBJ databases">
        <authorList>
            <person name="Varghese N."/>
            <person name="Submissions S."/>
        </authorList>
    </citation>
    <scope>NUCLEOTIDE SEQUENCE [LARGE SCALE GENOMIC DNA]</scope>
    <source>
        <strain evidence="2 3">DSM 100094</strain>
    </source>
</reference>
<keyword evidence="1" id="KW-0732">Signal</keyword>
<sequence>MQTHTISAILGALLLALPLGSQAQPVTQGDLTVSDGFMRAMPPNAPVAGGYLTITNNGTADDRLVSASSPEAGEVQVHEMTMNGDVMKMRELPDGLPIPAGQTVTLTPGGNHLMFLKVATPFTEGQTAHATLVFQNAGQLEVPLAVGPMNARKAGGRAPADPHAGH</sequence>
<dbReference type="Proteomes" id="UP000319014">
    <property type="component" value="Unassembled WGS sequence"/>
</dbReference>
<accession>A0A521BC66</accession>
<proteinExistence type="predicted"/>
<dbReference type="RefSeq" id="WP_142661753.1">
    <property type="nucleotide sequence ID" value="NZ_FXTK01000002.1"/>
</dbReference>
<keyword evidence="3" id="KW-1185">Reference proteome</keyword>